<sequence>MQVKSLCVMSVALIYPPLDPKLFSSPALQVSPKMNCSLLKIHFHRLPSLLLSTPNMSLSNRVSTLPPTKKKFPITKPSSLNLILQPNDGISALCKINTGHWRLAVEYRLPEIRNHPMPSTIWSGKATALLPYAPTTANTSPPNGPVTSTPTLTRPMIRAATTSI</sequence>
<dbReference type="EMBL" id="HBUF01310891">
    <property type="protein sequence ID" value="CAG6693106.1"/>
    <property type="molecule type" value="Transcribed_RNA"/>
</dbReference>
<protein>
    <submittedName>
        <fullName evidence="1">Uncharacterized protein</fullName>
    </submittedName>
</protein>
<accession>A0A8D8TUA5</accession>
<organism evidence="1">
    <name type="scientific">Cacopsylla melanoneura</name>
    <dbReference type="NCBI Taxonomy" id="428564"/>
    <lineage>
        <taxon>Eukaryota</taxon>
        <taxon>Metazoa</taxon>
        <taxon>Ecdysozoa</taxon>
        <taxon>Arthropoda</taxon>
        <taxon>Hexapoda</taxon>
        <taxon>Insecta</taxon>
        <taxon>Pterygota</taxon>
        <taxon>Neoptera</taxon>
        <taxon>Paraneoptera</taxon>
        <taxon>Hemiptera</taxon>
        <taxon>Sternorrhyncha</taxon>
        <taxon>Psylloidea</taxon>
        <taxon>Psyllidae</taxon>
        <taxon>Psyllinae</taxon>
        <taxon>Cacopsylla</taxon>
    </lineage>
</organism>
<name>A0A8D8TUA5_9HEMI</name>
<evidence type="ECO:0000313" key="1">
    <source>
        <dbReference type="EMBL" id="CAG6693106.1"/>
    </source>
</evidence>
<reference evidence="1" key="1">
    <citation type="submission" date="2021-05" db="EMBL/GenBank/DDBJ databases">
        <authorList>
            <person name="Alioto T."/>
            <person name="Alioto T."/>
            <person name="Gomez Garrido J."/>
        </authorList>
    </citation>
    <scope>NUCLEOTIDE SEQUENCE</scope>
</reference>
<dbReference type="EMBL" id="HBUF01310890">
    <property type="protein sequence ID" value="CAG6693104.1"/>
    <property type="molecule type" value="Transcribed_RNA"/>
</dbReference>
<proteinExistence type="predicted"/>
<dbReference type="AlphaFoldDB" id="A0A8D8TUA5"/>